<gene>
    <name evidence="8" type="primary">SRR5466725_14_2</name>
</gene>
<keyword evidence="9" id="KW-1185">Reference proteome</keyword>
<proteinExistence type="inferred from homology"/>
<comment type="similarity">
    <text evidence="7">Belongs to the Leviviricetes maturation protein family.</text>
</comment>
<organism evidence="8 9">
    <name type="scientific">ssRNA phage SRR5466725_14</name>
    <dbReference type="NCBI Taxonomy" id="2786412"/>
    <lineage>
        <taxon>Viruses</taxon>
        <taxon>Riboviria</taxon>
        <taxon>Orthornavirae</taxon>
        <taxon>Lenarviricota</taxon>
        <taxon>Leviviricetes</taxon>
        <taxon>Norzivirales</taxon>
        <taxon>Fiersviridae</taxon>
        <taxon>Saudhavirus</taxon>
        <taxon>Saudhavirus asiohabitans</taxon>
        <taxon>Dehcevirus asiohabitans</taxon>
    </lineage>
</organism>
<reference evidence="8" key="1">
    <citation type="submission" date="2020-09" db="EMBL/GenBank/DDBJ databases">
        <title>Leviviricetes taxonomy.</title>
        <authorList>
            <person name="Stockdale S.R."/>
            <person name="Callanan J."/>
            <person name="Adriaenssens E.M."/>
            <person name="Kuhn J.H."/>
            <person name="Rumnieks J."/>
            <person name="Shkoporov A."/>
            <person name="Draper L.A."/>
            <person name="Ross P."/>
            <person name="Hill C."/>
        </authorList>
    </citation>
    <scope>NUCLEOTIDE SEQUENCE</scope>
</reference>
<comment type="subcellular location">
    <subcellularLocation>
        <location evidence="1">Virion</location>
    </subcellularLocation>
</comment>
<evidence type="ECO:0000256" key="5">
    <source>
        <dbReference type="ARBA" id="ARBA00023104"/>
    </source>
</evidence>
<evidence type="ECO:0000256" key="2">
    <source>
        <dbReference type="ARBA" id="ARBA00022581"/>
    </source>
</evidence>
<keyword evidence="4" id="KW-0946">Virion</keyword>
<keyword evidence="5" id="KW-1175">Viral attachment to host cell pilus</keyword>
<accession>A0A8S5L043</accession>
<evidence type="ECO:0000313" key="9">
    <source>
        <dbReference type="Proteomes" id="UP000679468"/>
    </source>
</evidence>
<dbReference type="KEGG" id="vg:80398274"/>
<dbReference type="InterPro" id="IPR005563">
    <property type="entry name" value="A_protein"/>
</dbReference>
<dbReference type="GO" id="GO:0044423">
    <property type="term" value="C:virion component"/>
    <property type="evidence" value="ECO:0007669"/>
    <property type="project" value="UniProtKB-KW"/>
</dbReference>
<dbReference type="GO" id="GO:0039666">
    <property type="term" value="P:virion attachment to host cell pilus"/>
    <property type="evidence" value="ECO:0007669"/>
    <property type="project" value="UniProtKB-KW"/>
</dbReference>
<name>A0A8S5L043_9VIRU</name>
<evidence type="ECO:0000256" key="4">
    <source>
        <dbReference type="ARBA" id="ARBA00022844"/>
    </source>
</evidence>
<dbReference type="GeneID" id="80398274"/>
<evidence type="ECO:0000256" key="7">
    <source>
        <dbReference type="ARBA" id="ARBA00035110"/>
    </source>
</evidence>
<keyword evidence="6" id="KW-1160">Virus entry into host cell</keyword>
<dbReference type="Proteomes" id="UP000679468">
    <property type="component" value="Segment"/>
</dbReference>
<dbReference type="RefSeq" id="YP_010769298.1">
    <property type="nucleotide sequence ID" value="NC_073932.1"/>
</dbReference>
<keyword evidence="3" id="KW-1161">Viral attachment to host cell</keyword>
<evidence type="ECO:0000313" key="8">
    <source>
        <dbReference type="EMBL" id="DAD50819.1"/>
    </source>
</evidence>
<sequence length="504" mass="57164">MTTGSEISDNRGTVFAFGNPVRFGSYRSKIWSGSDRPKLSFRTTKYDRKAVEVVHVVPARPAQRVSKLVWKYRRVYKYHQILVDGFIRVRLGKGRPPLLMPAKVTKWVRVRTRERYRVEVYRVIPEKPAKVKVKRRWIKVAKPKPPKSATLPPENPYTMDYVRYSDALGTGSRRVWPYPDTNDARYEWPISTMTDLGGPGVMLQDWDANDEYVILNKLRKRLAGSDFNAGVFAGEAGKSCAMIANAARRIHQALYAVRRGDVVNAARALADGVDFFKKPPVNDLKSLRKHSEKTIASNWLELQYGWKPLLEDAKSGAEFLAHMHSVPRKQVYRVSHKKALRSTWDQNLGLRNKSFEAEKRVALKVTIRDASTMGLSGLLDPASVAWELMPYSFVVDWFVPIGAYLQNLALARSLDVESVVRTEFVRVKWGGCELRADRPFDPWMAYLDFGAFNYESVSLRRTAASTLNVPTPEVKSPAKIASMAHALNATALLITGSRYRPTMP</sequence>
<evidence type="ECO:0000256" key="1">
    <source>
        <dbReference type="ARBA" id="ARBA00004328"/>
    </source>
</evidence>
<dbReference type="Pfam" id="PF03863">
    <property type="entry name" value="Phage_mat-A"/>
    <property type="match status" value="2"/>
</dbReference>
<dbReference type="EMBL" id="BK013635">
    <property type="protein sequence ID" value="DAD50819.1"/>
    <property type="molecule type" value="Genomic_RNA"/>
</dbReference>
<protein>
    <submittedName>
        <fullName evidence="8">Maturation protein</fullName>
    </submittedName>
</protein>
<keyword evidence="2" id="KW-0945">Host-virus interaction</keyword>
<evidence type="ECO:0000256" key="3">
    <source>
        <dbReference type="ARBA" id="ARBA00022804"/>
    </source>
</evidence>
<evidence type="ECO:0000256" key="6">
    <source>
        <dbReference type="ARBA" id="ARBA00023296"/>
    </source>
</evidence>